<dbReference type="InterPro" id="IPR039422">
    <property type="entry name" value="MarR/SlyA-like"/>
</dbReference>
<evidence type="ECO:0000259" key="1">
    <source>
        <dbReference type="PROSITE" id="PS50995"/>
    </source>
</evidence>
<dbReference type="PANTHER" id="PTHR33164:SF99">
    <property type="entry name" value="MARR FAMILY REGULATORY PROTEIN"/>
    <property type="match status" value="1"/>
</dbReference>
<accession>A0ABQ3XFW7</accession>
<proteinExistence type="predicted"/>
<dbReference type="PANTHER" id="PTHR33164">
    <property type="entry name" value="TRANSCRIPTIONAL REGULATOR, MARR FAMILY"/>
    <property type="match status" value="1"/>
</dbReference>
<comment type="caution">
    <text evidence="2">The sequence shown here is derived from an EMBL/GenBank/DDBJ whole genome shotgun (WGS) entry which is preliminary data.</text>
</comment>
<organism evidence="2 3">
    <name type="scientific">Actinoplanes couchii</name>
    <dbReference type="NCBI Taxonomy" id="403638"/>
    <lineage>
        <taxon>Bacteria</taxon>
        <taxon>Bacillati</taxon>
        <taxon>Actinomycetota</taxon>
        <taxon>Actinomycetes</taxon>
        <taxon>Micromonosporales</taxon>
        <taxon>Micromonosporaceae</taxon>
        <taxon>Actinoplanes</taxon>
    </lineage>
</organism>
<feature type="domain" description="HTH marR-type" evidence="1">
    <location>
        <begin position="1"/>
        <end position="153"/>
    </location>
</feature>
<evidence type="ECO:0000313" key="2">
    <source>
        <dbReference type="EMBL" id="GID57377.1"/>
    </source>
</evidence>
<name>A0ABQ3XFW7_9ACTN</name>
<evidence type="ECO:0000313" key="3">
    <source>
        <dbReference type="Proteomes" id="UP000612282"/>
    </source>
</evidence>
<dbReference type="SUPFAM" id="SSF46785">
    <property type="entry name" value="Winged helix' DNA-binding domain"/>
    <property type="match status" value="1"/>
</dbReference>
<dbReference type="InterPro" id="IPR036390">
    <property type="entry name" value="WH_DNA-bd_sf"/>
</dbReference>
<dbReference type="PROSITE" id="PS50995">
    <property type="entry name" value="HTH_MARR_2"/>
    <property type="match status" value="1"/>
</dbReference>
<dbReference type="Proteomes" id="UP000612282">
    <property type="component" value="Unassembled WGS sequence"/>
</dbReference>
<reference evidence="2 3" key="1">
    <citation type="submission" date="2021-01" db="EMBL/GenBank/DDBJ databases">
        <title>Whole genome shotgun sequence of Actinoplanes couchii NBRC 106145.</title>
        <authorList>
            <person name="Komaki H."/>
            <person name="Tamura T."/>
        </authorList>
    </citation>
    <scope>NUCLEOTIDE SEQUENCE [LARGE SCALE GENOMIC DNA]</scope>
    <source>
        <strain evidence="2 3">NBRC 106145</strain>
    </source>
</reference>
<dbReference type="InterPro" id="IPR000835">
    <property type="entry name" value="HTH_MarR-typ"/>
</dbReference>
<dbReference type="PRINTS" id="PR00598">
    <property type="entry name" value="HTHMARR"/>
</dbReference>
<dbReference type="EMBL" id="BOMG01000072">
    <property type="protein sequence ID" value="GID57377.1"/>
    <property type="molecule type" value="Genomic_DNA"/>
</dbReference>
<dbReference type="InterPro" id="IPR036388">
    <property type="entry name" value="WH-like_DNA-bd_sf"/>
</dbReference>
<sequence length="171" mass="19301">MCCENRGVDTPWLTSEQLAAWVRFIGVVELLPGVLDSQLRRDAQLTHFDYYVLSQLSEAPEHTLRMTALASRTAATLARLSHVVQRLETRGLVERFPCPRDRRATNARLTDAGFDKVRASAPGHVDTVREYVVDALTPEQLTQLGVISDALLRKLDPGNDRAEIYRRYDPL</sequence>
<keyword evidence="3" id="KW-1185">Reference proteome</keyword>
<dbReference type="Gene3D" id="1.10.10.10">
    <property type="entry name" value="Winged helix-like DNA-binding domain superfamily/Winged helix DNA-binding domain"/>
    <property type="match status" value="1"/>
</dbReference>
<dbReference type="Pfam" id="PF12802">
    <property type="entry name" value="MarR_2"/>
    <property type="match status" value="1"/>
</dbReference>
<protein>
    <submittedName>
        <fullName evidence="2">MarR family transcriptional regulator</fullName>
    </submittedName>
</protein>
<dbReference type="SMART" id="SM00347">
    <property type="entry name" value="HTH_MARR"/>
    <property type="match status" value="1"/>
</dbReference>
<gene>
    <name evidence="2" type="ORF">Aco03nite_057810</name>
</gene>